<reference evidence="2 3" key="1">
    <citation type="submission" date="2024-06" db="EMBL/GenBank/DDBJ databases">
        <title>A chromosome-level genome assembly of beet webworm, Loxostege sticticalis.</title>
        <authorList>
            <person name="Zhang Y."/>
        </authorList>
    </citation>
    <scope>NUCLEOTIDE SEQUENCE [LARGE SCALE GENOMIC DNA]</scope>
    <source>
        <strain evidence="2">AQ028</strain>
        <tissue evidence="2">Male pupae</tissue>
    </source>
</reference>
<feature type="region of interest" description="Disordered" evidence="1">
    <location>
        <begin position="1"/>
        <end position="94"/>
    </location>
</feature>
<gene>
    <name evidence="2" type="ORF">ABMA28_010963</name>
</gene>
<evidence type="ECO:0000313" key="3">
    <source>
        <dbReference type="Proteomes" id="UP001549921"/>
    </source>
</evidence>
<sequence length="144" mass="15855">MDRRCSQSVRTLVFDDSDSDPPKAGQKKDLVSSVVPSSLNQSAEDAGKGSRNSNLVRMRRSALGKSAPTLSVHVKEPCTVSRRPSRLPPPPPHHRLSLVYRLFELSRNSIPCPNTANIETWKAAAAEDVGGRNNRWGKKLNLTQ</sequence>
<proteinExistence type="predicted"/>
<feature type="compositionally biased region" description="Polar residues" evidence="1">
    <location>
        <begin position="1"/>
        <end position="10"/>
    </location>
</feature>
<dbReference type="Proteomes" id="UP001549921">
    <property type="component" value="Unassembled WGS sequence"/>
</dbReference>
<protein>
    <submittedName>
        <fullName evidence="2">Uncharacterized protein</fullName>
    </submittedName>
</protein>
<name>A0ABD0S7Z4_LOXSC</name>
<comment type="caution">
    <text evidence="2">The sequence shown here is derived from an EMBL/GenBank/DDBJ whole genome shotgun (WGS) entry which is preliminary data.</text>
</comment>
<dbReference type="EMBL" id="JBEDNZ010000027">
    <property type="protein sequence ID" value="KAL0810175.1"/>
    <property type="molecule type" value="Genomic_DNA"/>
</dbReference>
<evidence type="ECO:0000256" key="1">
    <source>
        <dbReference type="SAM" id="MobiDB-lite"/>
    </source>
</evidence>
<feature type="compositionally biased region" description="Polar residues" evidence="1">
    <location>
        <begin position="34"/>
        <end position="43"/>
    </location>
</feature>
<organism evidence="2 3">
    <name type="scientific">Loxostege sticticalis</name>
    <name type="common">Beet webworm moth</name>
    <dbReference type="NCBI Taxonomy" id="481309"/>
    <lineage>
        <taxon>Eukaryota</taxon>
        <taxon>Metazoa</taxon>
        <taxon>Ecdysozoa</taxon>
        <taxon>Arthropoda</taxon>
        <taxon>Hexapoda</taxon>
        <taxon>Insecta</taxon>
        <taxon>Pterygota</taxon>
        <taxon>Neoptera</taxon>
        <taxon>Endopterygota</taxon>
        <taxon>Lepidoptera</taxon>
        <taxon>Glossata</taxon>
        <taxon>Ditrysia</taxon>
        <taxon>Pyraloidea</taxon>
        <taxon>Crambidae</taxon>
        <taxon>Pyraustinae</taxon>
        <taxon>Loxostege</taxon>
    </lineage>
</organism>
<evidence type="ECO:0000313" key="2">
    <source>
        <dbReference type="EMBL" id="KAL0810175.1"/>
    </source>
</evidence>
<accession>A0ABD0S7Z4</accession>
<dbReference type="AlphaFoldDB" id="A0ABD0S7Z4"/>